<dbReference type="PANTHER" id="PTHR23112:SF0">
    <property type="entry name" value="TRANSMEMBRANE PROTEIN 116"/>
    <property type="match status" value="1"/>
</dbReference>
<comment type="caution">
    <text evidence="7">The sequence shown here is derived from an EMBL/GenBank/DDBJ whole genome shotgun (WGS) entry which is preliminary data.</text>
</comment>
<keyword evidence="3 6" id="KW-1133">Transmembrane helix</keyword>
<comment type="subcellular location">
    <subcellularLocation>
        <location evidence="1">Membrane</location>
        <topology evidence="1">Multi-pass membrane protein</topology>
    </subcellularLocation>
</comment>
<feature type="transmembrane region" description="Helical" evidence="6">
    <location>
        <begin position="12"/>
        <end position="30"/>
    </location>
</feature>
<protein>
    <recommendedName>
        <fullName evidence="9">G protein-coupled receptor</fullName>
    </recommendedName>
</protein>
<keyword evidence="8" id="KW-1185">Reference proteome</keyword>
<evidence type="ECO:0000256" key="3">
    <source>
        <dbReference type="ARBA" id="ARBA00022989"/>
    </source>
</evidence>
<feature type="region of interest" description="Disordered" evidence="5">
    <location>
        <begin position="259"/>
        <end position="280"/>
    </location>
</feature>
<feature type="transmembrane region" description="Helical" evidence="6">
    <location>
        <begin position="73"/>
        <end position="98"/>
    </location>
</feature>
<evidence type="ECO:0000256" key="5">
    <source>
        <dbReference type="SAM" id="MobiDB-lite"/>
    </source>
</evidence>
<dbReference type="PANTHER" id="PTHR23112">
    <property type="entry name" value="G PROTEIN-COUPLED RECEPTOR 157-RELATED"/>
    <property type="match status" value="1"/>
</dbReference>
<dbReference type="EMBL" id="CAKOGP040000701">
    <property type="protein sequence ID" value="CAJ1938279.1"/>
    <property type="molecule type" value="Genomic_DNA"/>
</dbReference>
<gene>
    <name evidence="7" type="ORF">CYCCA115_LOCUS6058</name>
</gene>
<feature type="transmembrane region" description="Helical" evidence="6">
    <location>
        <begin position="130"/>
        <end position="148"/>
    </location>
</feature>
<dbReference type="GO" id="GO:0007189">
    <property type="term" value="P:adenylate cyclase-activating G protein-coupled receptor signaling pathway"/>
    <property type="evidence" value="ECO:0007669"/>
    <property type="project" value="TreeGrafter"/>
</dbReference>
<evidence type="ECO:0000256" key="4">
    <source>
        <dbReference type="ARBA" id="ARBA00023136"/>
    </source>
</evidence>
<evidence type="ECO:0000256" key="6">
    <source>
        <dbReference type="SAM" id="Phobius"/>
    </source>
</evidence>
<feature type="transmembrane region" description="Helical" evidence="6">
    <location>
        <begin position="160"/>
        <end position="182"/>
    </location>
</feature>
<evidence type="ECO:0000256" key="1">
    <source>
        <dbReference type="ARBA" id="ARBA00004141"/>
    </source>
</evidence>
<accession>A0AAD2CNX9</accession>
<keyword evidence="2 6" id="KW-0812">Transmembrane</keyword>
<evidence type="ECO:0008006" key="9">
    <source>
        <dbReference type="Google" id="ProtNLM"/>
    </source>
</evidence>
<reference evidence="7" key="1">
    <citation type="submission" date="2023-08" db="EMBL/GenBank/DDBJ databases">
        <authorList>
            <person name="Audoor S."/>
            <person name="Bilcke G."/>
        </authorList>
    </citation>
    <scope>NUCLEOTIDE SEQUENCE</scope>
</reference>
<dbReference type="AlphaFoldDB" id="A0AAD2CNX9"/>
<evidence type="ECO:0000313" key="8">
    <source>
        <dbReference type="Proteomes" id="UP001295423"/>
    </source>
</evidence>
<organism evidence="7 8">
    <name type="scientific">Cylindrotheca closterium</name>
    <dbReference type="NCBI Taxonomy" id="2856"/>
    <lineage>
        <taxon>Eukaryota</taxon>
        <taxon>Sar</taxon>
        <taxon>Stramenopiles</taxon>
        <taxon>Ochrophyta</taxon>
        <taxon>Bacillariophyta</taxon>
        <taxon>Bacillariophyceae</taxon>
        <taxon>Bacillariophycidae</taxon>
        <taxon>Bacillariales</taxon>
        <taxon>Bacillariaceae</taxon>
        <taxon>Cylindrotheca</taxon>
    </lineage>
</organism>
<proteinExistence type="predicted"/>
<evidence type="ECO:0000256" key="2">
    <source>
        <dbReference type="ARBA" id="ARBA00022692"/>
    </source>
</evidence>
<name>A0AAD2CNX9_9STRA</name>
<evidence type="ECO:0000313" key="7">
    <source>
        <dbReference type="EMBL" id="CAJ1938279.1"/>
    </source>
</evidence>
<dbReference type="Proteomes" id="UP001295423">
    <property type="component" value="Unassembled WGS sequence"/>
</dbReference>
<feature type="compositionally biased region" description="Polar residues" evidence="5">
    <location>
        <begin position="261"/>
        <end position="280"/>
    </location>
</feature>
<dbReference type="GO" id="GO:0005886">
    <property type="term" value="C:plasma membrane"/>
    <property type="evidence" value="ECO:0007669"/>
    <property type="project" value="TreeGrafter"/>
</dbReference>
<dbReference type="GO" id="GO:0004930">
    <property type="term" value="F:G protein-coupled receptor activity"/>
    <property type="evidence" value="ECO:0007669"/>
    <property type="project" value="TreeGrafter"/>
</dbReference>
<sequence>MPEDVIGPSEFAAHIICWLLPITVASFAAGTRSIGFDRKTDLCLPQRSCSDIDEADCTKGILTGEYVTYESDVIMLAFQAIIVIGSLLGLACTMLIGFEAWKVGHGTIDDQDAEVSEPIKQRMQAVSRQSLLYSLVYFNSFIWLFVAFGKYGDADSTTYYAFQFLAFFFYPLQGTMYCIVYIRPRYQMLRVMYPEDPVTVVLRVSLSTAGDPDEIEHVRAAIFGDAYVPPPSVASSSTPSRDSGLPETIQFDPNCAISVGSAVSTPDGTDEQSSSLARED</sequence>
<keyword evidence="4 6" id="KW-0472">Membrane</keyword>